<organism evidence="1 2">
    <name type="scientific">Rippkaea orientalis (strain PCC 8801 / RF-1)</name>
    <name type="common">Cyanothece sp. (strain PCC 8801)</name>
    <dbReference type="NCBI Taxonomy" id="41431"/>
    <lineage>
        <taxon>Bacteria</taxon>
        <taxon>Bacillati</taxon>
        <taxon>Cyanobacteriota</taxon>
        <taxon>Cyanophyceae</taxon>
        <taxon>Oscillatoriophycideae</taxon>
        <taxon>Chroococcales</taxon>
        <taxon>Aphanothecaceae</taxon>
        <taxon>Rippkaea</taxon>
        <taxon>Rippkaea orientalis</taxon>
    </lineage>
</organism>
<dbReference type="HOGENOM" id="CLU_069065_0_0_3"/>
<dbReference type="KEGG" id="cyp:PCC8801_3453"/>
<gene>
    <name evidence="1" type="ordered locus">PCC8801_3453</name>
</gene>
<dbReference type="eggNOG" id="COG5464">
    <property type="taxonomic scope" value="Bacteria"/>
</dbReference>
<dbReference type="AlphaFoldDB" id="B7K0D7"/>
<name>B7K0D7_RIPO1</name>
<evidence type="ECO:0000313" key="2">
    <source>
        <dbReference type="Proteomes" id="UP000008204"/>
    </source>
</evidence>
<dbReference type="InterPro" id="IPR022573">
    <property type="entry name" value="DUF2887"/>
</dbReference>
<dbReference type="RefSeq" id="WP_012596680.1">
    <property type="nucleotide sequence ID" value="NC_011726.1"/>
</dbReference>
<dbReference type="Proteomes" id="UP000008204">
    <property type="component" value="Chromosome"/>
</dbReference>
<dbReference type="NCBIfam" id="TIGR01784">
    <property type="entry name" value="T_den_put_tspse"/>
    <property type="match status" value="1"/>
</dbReference>
<evidence type="ECO:0008006" key="3">
    <source>
        <dbReference type="Google" id="ProtNLM"/>
    </source>
</evidence>
<accession>B7K0D7</accession>
<dbReference type="EMBL" id="CP001287">
    <property type="protein sequence ID" value="ACK67421.1"/>
    <property type="molecule type" value="Genomic_DNA"/>
</dbReference>
<dbReference type="OrthoDB" id="468313at2"/>
<proteinExistence type="predicted"/>
<reference evidence="2" key="1">
    <citation type="journal article" date="2011" name="MBio">
        <title>Novel metabolic attributes of the genus Cyanothece, comprising a group of unicellular nitrogen-fixing Cyanobacteria.</title>
        <authorList>
            <person name="Bandyopadhyay A."/>
            <person name="Elvitigala T."/>
            <person name="Welsh E."/>
            <person name="Stockel J."/>
            <person name="Liberton M."/>
            <person name="Min H."/>
            <person name="Sherman L.A."/>
            <person name="Pakrasi H.B."/>
        </authorList>
    </citation>
    <scope>NUCLEOTIDE SEQUENCE [LARGE SCALE GENOMIC DNA]</scope>
    <source>
        <strain evidence="2">PCC 8801</strain>
    </source>
</reference>
<sequence>MKTDTIFYRLFQSFSEFFFELINQSSEQANAYQFSSVEVKQLAFRIDGVFLPKTEAQPIYFLEVQFQKDHNFYGRFFGEIFLYLSQTSLESDWRGVIIYPNYQVESSKIERYQELLNPRRVQRIYLNQLENRPPISIGLAIVELIIVQETQVFEIATPLIAEIRQQIIDEKQQQDLLELLETILIYKLPRANYKEIEAMFSLSDLKQTKVYQEALEEGIKEGIKEGEILTKLASIPRMLKLGLSIEIIAASLDLPLETVQQEVNKNQ</sequence>
<dbReference type="PANTHER" id="PTHR35586">
    <property type="entry name" value="SLL1691 PROTEIN"/>
    <property type="match status" value="1"/>
</dbReference>
<dbReference type="InterPro" id="IPR010106">
    <property type="entry name" value="RpnA"/>
</dbReference>
<keyword evidence="2" id="KW-1185">Reference proteome</keyword>
<dbReference type="STRING" id="41431.PCC8801_3453"/>
<evidence type="ECO:0000313" key="1">
    <source>
        <dbReference type="EMBL" id="ACK67421.1"/>
    </source>
</evidence>
<dbReference type="Pfam" id="PF11103">
    <property type="entry name" value="DUF2887"/>
    <property type="match status" value="1"/>
</dbReference>
<dbReference type="PANTHER" id="PTHR35586:SF2">
    <property type="entry name" value="SLL1542 PROTEIN"/>
    <property type="match status" value="1"/>
</dbReference>
<protein>
    <recommendedName>
        <fullName evidence="3">Rpn family recombination-promoting nuclease/putative transposase</fullName>
    </recommendedName>
</protein>